<dbReference type="Proteomes" id="UP000681340">
    <property type="component" value="Unassembled WGS sequence"/>
</dbReference>
<sequence length="107" mass="11239">MHLTGLDHHVEAVQRPAHSLAAAIGLAQALYLEDGIHAVTLCRLRHPSAAKRTVTPPGGTAGEVTAGSRADQARPLPAVTEATWVPDKGPPRWRPPPASVPDTEPPV</sequence>
<dbReference type="AlphaFoldDB" id="A0A919SMI3"/>
<proteinExistence type="predicted"/>
<evidence type="ECO:0000313" key="2">
    <source>
        <dbReference type="EMBL" id="GIM73658.1"/>
    </source>
</evidence>
<feature type="region of interest" description="Disordered" evidence="1">
    <location>
        <begin position="50"/>
        <end position="107"/>
    </location>
</feature>
<keyword evidence="3" id="KW-1185">Reference proteome</keyword>
<reference evidence="2" key="1">
    <citation type="submission" date="2021-03" db="EMBL/GenBank/DDBJ databases">
        <title>Whole genome shotgun sequence of Actinoplanes auranticolor NBRC 12245.</title>
        <authorList>
            <person name="Komaki H."/>
            <person name="Tamura T."/>
        </authorList>
    </citation>
    <scope>NUCLEOTIDE SEQUENCE</scope>
    <source>
        <strain evidence="2">NBRC 12245</strain>
    </source>
</reference>
<name>A0A919SMI3_9ACTN</name>
<evidence type="ECO:0000313" key="3">
    <source>
        <dbReference type="Proteomes" id="UP000681340"/>
    </source>
</evidence>
<comment type="caution">
    <text evidence="2">The sequence shown here is derived from an EMBL/GenBank/DDBJ whole genome shotgun (WGS) entry which is preliminary data.</text>
</comment>
<accession>A0A919SMI3</accession>
<evidence type="ECO:0000256" key="1">
    <source>
        <dbReference type="SAM" id="MobiDB-lite"/>
    </source>
</evidence>
<protein>
    <submittedName>
        <fullName evidence="2">Uncharacterized protein</fullName>
    </submittedName>
</protein>
<organism evidence="2 3">
    <name type="scientific">Actinoplanes auranticolor</name>
    <dbReference type="NCBI Taxonomy" id="47988"/>
    <lineage>
        <taxon>Bacteria</taxon>
        <taxon>Bacillati</taxon>
        <taxon>Actinomycetota</taxon>
        <taxon>Actinomycetes</taxon>
        <taxon>Micromonosporales</taxon>
        <taxon>Micromonosporaceae</taxon>
        <taxon>Actinoplanes</taxon>
    </lineage>
</organism>
<gene>
    <name evidence="2" type="ORF">Aau02nite_57060</name>
</gene>
<dbReference type="EMBL" id="BOQL01000045">
    <property type="protein sequence ID" value="GIM73658.1"/>
    <property type="molecule type" value="Genomic_DNA"/>
</dbReference>
<feature type="compositionally biased region" description="Pro residues" evidence="1">
    <location>
        <begin position="92"/>
        <end position="107"/>
    </location>
</feature>